<dbReference type="OrthoDB" id="10039644at2759"/>
<feature type="region of interest" description="Disordered" evidence="3">
    <location>
        <begin position="1"/>
        <end position="40"/>
    </location>
</feature>
<dbReference type="InterPro" id="IPR011042">
    <property type="entry name" value="6-blade_b-propeller_TolB-like"/>
</dbReference>
<dbReference type="PANTHER" id="PTHR24104">
    <property type="entry name" value="E3 UBIQUITIN-PROTEIN LIGASE NHLRC1-RELATED"/>
    <property type="match status" value="1"/>
</dbReference>
<accession>R7TA57</accession>
<dbReference type="Gene3D" id="2.120.10.30">
    <property type="entry name" value="TolB, C-terminal domain"/>
    <property type="match status" value="1"/>
</dbReference>
<dbReference type="EMBL" id="KB310837">
    <property type="protein sequence ID" value="ELT90599.1"/>
    <property type="molecule type" value="Genomic_DNA"/>
</dbReference>
<gene>
    <name evidence="4" type="ORF">CAPTEDRAFT_165470</name>
</gene>
<proteinExistence type="predicted"/>
<dbReference type="CDD" id="cd05819">
    <property type="entry name" value="NHL"/>
    <property type="match status" value="1"/>
</dbReference>
<dbReference type="SUPFAM" id="SSF63829">
    <property type="entry name" value="Calcium-dependent phosphotriesterase"/>
    <property type="match status" value="1"/>
</dbReference>
<dbReference type="GO" id="GO:0000209">
    <property type="term" value="P:protein polyubiquitination"/>
    <property type="evidence" value="ECO:0007669"/>
    <property type="project" value="TreeGrafter"/>
</dbReference>
<reference evidence="4 6" key="2">
    <citation type="journal article" date="2013" name="Nature">
        <title>Insights into bilaterian evolution from three spiralian genomes.</title>
        <authorList>
            <person name="Simakov O."/>
            <person name="Marletaz F."/>
            <person name="Cho S.J."/>
            <person name="Edsinger-Gonzales E."/>
            <person name="Havlak P."/>
            <person name="Hellsten U."/>
            <person name="Kuo D.H."/>
            <person name="Larsson T."/>
            <person name="Lv J."/>
            <person name="Arendt D."/>
            <person name="Savage R."/>
            <person name="Osoegawa K."/>
            <person name="de Jong P."/>
            <person name="Grimwood J."/>
            <person name="Chapman J.A."/>
            <person name="Shapiro H."/>
            <person name="Aerts A."/>
            <person name="Otillar R.P."/>
            <person name="Terry A.Y."/>
            <person name="Boore J.L."/>
            <person name="Grigoriev I.V."/>
            <person name="Lindberg D.R."/>
            <person name="Seaver E.C."/>
            <person name="Weisblat D.A."/>
            <person name="Putnam N.H."/>
            <person name="Rokhsar D.S."/>
        </authorList>
    </citation>
    <scope>NUCLEOTIDE SEQUENCE</scope>
    <source>
        <strain evidence="4 6">I ESC-2004</strain>
    </source>
</reference>
<keyword evidence="1" id="KW-0677">Repeat</keyword>
<evidence type="ECO:0000256" key="3">
    <source>
        <dbReference type="SAM" id="MobiDB-lite"/>
    </source>
</evidence>
<evidence type="ECO:0000256" key="2">
    <source>
        <dbReference type="PROSITE-ProRule" id="PRU00504"/>
    </source>
</evidence>
<dbReference type="InterPro" id="IPR050952">
    <property type="entry name" value="TRIM-NHL_E3_ligases"/>
</dbReference>
<protein>
    <recommendedName>
        <fullName evidence="7">SMP-30/Gluconolactonase/LRE-like region domain-containing protein</fullName>
    </recommendedName>
</protein>
<dbReference type="EnsemblMetazoa" id="CapteT165470">
    <property type="protein sequence ID" value="CapteP165470"/>
    <property type="gene ID" value="CapteG165470"/>
</dbReference>
<dbReference type="InterPro" id="IPR001258">
    <property type="entry name" value="NHL_repeat"/>
</dbReference>
<dbReference type="GO" id="GO:0061630">
    <property type="term" value="F:ubiquitin protein ligase activity"/>
    <property type="evidence" value="ECO:0007669"/>
    <property type="project" value="TreeGrafter"/>
</dbReference>
<feature type="compositionally biased region" description="Low complexity" evidence="3">
    <location>
        <begin position="1"/>
        <end position="25"/>
    </location>
</feature>
<evidence type="ECO:0000313" key="5">
    <source>
        <dbReference type="EnsemblMetazoa" id="CapteP165470"/>
    </source>
</evidence>
<dbReference type="EMBL" id="AMQN01014267">
    <property type="status" value="NOT_ANNOTATED_CDS"/>
    <property type="molecule type" value="Genomic_DNA"/>
</dbReference>
<feature type="repeat" description="NHL" evidence="2">
    <location>
        <begin position="142"/>
        <end position="230"/>
    </location>
</feature>
<dbReference type="GO" id="GO:0043161">
    <property type="term" value="P:proteasome-mediated ubiquitin-dependent protein catabolic process"/>
    <property type="evidence" value="ECO:0007669"/>
    <property type="project" value="TreeGrafter"/>
</dbReference>
<organism evidence="4">
    <name type="scientific">Capitella teleta</name>
    <name type="common">Polychaete worm</name>
    <dbReference type="NCBI Taxonomy" id="283909"/>
    <lineage>
        <taxon>Eukaryota</taxon>
        <taxon>Metazoa</taxon>
        <taxon>Spiralia</taxon>
        <taxon>Lophotrochozoa</taxon>
        <taxon>Annelida</taxon>
        <taxon>Polychaeta</taxon>
        <taxon>Sedentaria</taxon>
        <taxon>Scolecida</taxon>
        <taxon>Capitellidae</taxon>
        <taxon>Capitella</taxon>
    </lineage>
</organism>
<dbReference type="Proteomes" id="UP000014760">
    <property type="component" value="Unassembled WGS sequence"/>
</dbReference>
<keyword evidence="6" id="KW-1185">Reference proteome</keyword>
<reference evidence="6" key="1">
    <citation type="submission" date="2012-12" db="EMBL/GenBank/DDBJ databases">
        <authorList>
            <person name="Hellsten U."/>
            <person name="Grimwood J."/>
            <person name="Chapman J.A."/>
            <person name="Shapiro H."/>
            <person name="Aerts A."/>
            <person name="Otillar R.P."/>
            <person name="Terry A.Y."/>
            <person name="Boore J.L."/>
            <person name="Simakov O."/>
            <person name="Marletaz F."/>
            <person name="Cho S.-J."/>
            <person name="Edsinger-Gonzales E."/>
            <person name="Havlak P."/>
            <person name="Kuo D.-H."/>
            <person name="Larsson T."/>
            <person name="Lv J."/>
            <person name="Arendt D."/>
            <person name="Savage R."/>
            <person name="Osoegawa K."/>
            <person name="de Jong P."/>
            <person name="Lindberg D.R."/>
            <person name="Seaver E.C."/>
            <person name="Weisblat D.A."/>
            <person name="Putnam N.H."/>
            <person name="Grigoriev I.V."/>
            <person name="Rokhsar D.S."/>
        </authorList>
    </citation>
    <scope>NUCLEOTIDE SEQUENCE</scope>
    <source>
        <strain evidence="6">I ESC-2004</strain>
    </source>
</reference>
<evidence type="ECO:0000313" key="6">
    <source>
        <dbReference type="Proteomes" id="UP000014760"/>
    </source>
</evidence>
<name>R7TA57_CAPTE</name>
<sequence>MSLEAPSSAMPGLSSSSRVASSLPSCNHVTGGHNQRKYPTDHVIQGGATRPQLLWKVQNRADQHPLKLYHPYDVIFVGGSDLCVVEGFWPNSRIQIFNSQGKSKLRFAQGQVLPFGVTLTQQGHIAVTDHHERTVKFFSLDGQALGSWEADSFSWPNGIAADRRGHLIVADWSAGLLAVNDINGQIIHNIRTSVNNNSNCSCPQYVTVDSHQRIIATDSYDHSVKVFSPEGELLKQFGHQDTSIICDPRGVITDGADNIVVSDWGGSRVRMFTPDGEFIEDVLQAEHVQNPWGIARDDHGQLALTEQKLNASPSLKMFT</sequence>
<dbReference type="PROSITE" id="PS51125">
    <property type="entry name" value="NHL"/>
    <property type="match status" value="1"/>
</dbReference>
<dbReference type="OMA" id="NENEDML"/>
<evidence type="ECO:0008006" key="7">
    <source>
        <dbReference type="Google" id="ProtNLM"/>
    </source>
</evidence>
<dbReference type="STRING" id="283909.R7TA57"/>
<dbReference type="PANTHER" id="PTHR24104:SF57">
    <property type="entry name" value="BEE-MILK PROTEIN"/>
    <property type="match status" value="1"/>
</dbReference>
<reference evidence="5" key="3">
    <citation type="submission" date="2015-06" db="UniProtKB">
        <authorList>
            <consortium name="EnsemblMetazoa"/>
        </authorList>
    </citation>
    <scope>IDENTIFICATION</scope>
</reference>
<dbReference type="HOGENOM" id="CLU_007742_3_1_1"/>
<evidence type="ECO:0000313" key="4">
    <source>
        <dbReference type="EMBL" id="ELT90599.1"/>
    </source>
</evidence>
<evidence type="ECO:0000256" key="1">
    <source>
        <dbReference type="ARBA" id="ARBA00022737"/>
    </source>
</evidence>
<dbReference type="AlphaFoldDB" id="R7TA57"/>